<sequence>MVITPSYAICNQGSYYHQDSPCFLGRAVRLSRNVAKSIKSAVIDAASHIKQRTIEIVRACKPYTQKISHALWVLKNYAIRVVICATALVKETTIGLGLGLAAGTASSFLLSALPAVQIIVPTIQIAATVIGGVGGFLYGIEIAKEKWNERIEKENRTLKEWEHKKRIKAEMENLHKNSFTVDQLTLAPSLMK</sequence>
<dbReference type="STRING" id="305900.GV64_00110"/>
<dbReference type="RefSeq" id="WP_020582589.1">
    <property type="nucleotide sequence ID" value="NZ_JOJP01000001.1"/>
</dbReference>
<evidence type="ECO:0000313" key="3">
    <source>
        <dbReference type="Proteomes" id="UP000027997"/>
    </source>
</evidence>
<keyword evidence="1" id="KW-1133">Transmembrane helix</keyword>
<evidence type="ECO:0000256" key="1">
    <source>
        <dbReference type="SAM" id="Phobius"/>
    </source>
</evidence>
<feature type="transmembrane region" description="Helical" evidence="1">
    <location>
        <begin position="118"/>
        <end position="140"/>
    </location>
</feature>
<accession>A0A081K5C2</accession>
<dbReference type="AlphaFoldDB" id="A0A081K5C2"/>
<dbReference type="EMBL" id="JOJP01000001">
    <property type="protein sequence ID" value="KEI69348.1"/>
    <property type="molecule type" value="Genomic_DNA"/>
</dbReference>
<keyword evidence="1" id="KW-0472">Membrane</keyword>
<name>A0A081K5C2_9GAMM</name>
<reference evidence="2 3" key="1">
    <citation type="submission" date="2014-06" db="EMBL/GenBank/DDBJ databases">
        <title>Whole Genome Sequences of Three Symbiotic Endozoicomonas Bacteria.</title>
        <authorList>
            <person name="Neave M.J."/>
            <person name="Apprill A."/>
            <person name="Voolstra C.R."/>
        </authorList>
    </citation>
    <scope>NUCLEOTIDE SEQUENCE [LARGE SCALE GENOMIC DNA]</scope>
    <source>
        <strain evidence="2 3">DSM 22380</strain>
    </source>
</reference>
<comment type="caution">
    <text evidence="2">The sequence shown here is derived from an EMBL/GenBank/DDBJ whole genome shotgun (WGS) entry which is preliminary data.</text>
</comment>
<keyword evidence="1" id="KW-0812">Transmembrane</keyword>
<gene>
    <name evidence="2" type="ORF">GV64_00110</name>
</gene>
<organism evidence="2 3">
    <name type="scientific">Endozoicomonas elysicola</name>
    <dbReference type="NCBI Taxonomy" id="305900"/>
    <lineage>
        <taxon>Bacteria</taxon>
        <taxon>Pseudomonadati</taxon>
        <taxon>Pseudomonadota</taxon>
        <taxon>Gammaproteobacteria</taxon>
        <taxon>Oceanospirillales</taxon>
        <taxon>Endozoicomonadaceae</taxon>
        <taxon>Endozoicomonas</taxon>
    </lineage>
</organism>
<dbReference type="Proteomes" id="UP000027997">
    <property type="component" value="Unassembled WGS sequence"/>
</dbReference>
<evidence type="ECO:0000313" key="2">
    <source>
        <dbReference type="EMBL" id="KEI69348.1"/>
    </source>
</evidence>
<keyword evidence="3" id="KW-1185">Reference proteome</keyword>
<proteinExistence type="predicted"/>
<protein>
    <submittedName>
        <fullName evidence="2">Uncharacterized protein</fullName>
    </submittedName>
</protein>